<dbReference type="RefSeq" id="WP_012797419.1">
    <property type="nucleotide sequence ID" value="NC_013165.1"/>
</dbReference>
<evidence type="ECO:0000256" key="2">
    <source>
        <dbReference type="ARBA" id="ARBA00022723"/>
    </source>
</evidence>
<dbReference type="AlphaFoldDB" id="C7N1L7"/>
<dbReference type="GO" id="GO:0051539">
    <property type="term" value="F:4 iron, 4 sulfur cluster binding"/>
    <property type="evidence" value="ECO:0007669"/>
    <property type="project" value="UniProtKB-KW"/>
</dbReference>
<evidence type="ECO:0000256" key="4">
    <source>
        <dbReference type="ARBA" id="ARBA00023014"/>
    </source>
</evidence>
<feature type="domain" description="4Fe-4S ferredoxin-type" evidence="5">
    <location>
        <begin position="56"/>
        <end position="89"/>
    </location>
</feature>
<gene>
    <name evidence="6" type="ordered locus">Shel_02410</name>
</gene>
<reference evidence="6 7" key="1">
    <citation type="journal article" date="2009" name="Stand. Genomic Sci.">
        <title>Complete genome sequence of Slackia heliotrinireducens type strain (RHS 1).</title>
        <authorList>
            <person name="Pukall R."/>
            <person name="Lapidus A."/>
            <person name="Nolan M."/>
            <person name="Copeland A."/>
            <person name="Glavina Del Rio T."/>
            <person name="Lucas S."/>
            <person name="Chen F."/>
            <person name="Tice H."/>
            <person name="Cheng J.F."/>
            <person name="Chertkov O."/>
            <person name="Bruce D."/>
            <person name="Goodwin L."/>
            <person name="Kuske C."/>
            <person name="Brettin T."/>
            <person name="Detter J.C."/>
            <person name="Han C."/>
            <person name="Pitluck S."/>
            <person name="Pati A."/>
            <person name="Mavrommatis K."/>
            <person name="Ivanova N."/>
            <person name="Ovchinnikova G."/>
            <person name="Chen A."/>
            <person name="Palaniappan K."/>
            <person name="Schneider S."/>
            <person name="Rohde M."/>
            <person name="Chain P."/>
            <person name="D'haeseleer P."/>
            <person name="Goker M."/>
            <person name="Bristow J."/>
            <person name="Eisen J.A."/>
            <person name="Markowitz V."/>
            <person name="Kyrpides N.C."/>
            <person name="Klenk H.P."/>
            <person name="Hugenholtz P."/>
        </authorList>
    </citation>
    <scope>NUCLEOTIDE SEQUENCE [LARGE SCALE GENOMIC DNA]</scope>
    <source>
        <strain evidence="7">ATCC 29202 / DSM 20476 / NCTC 11029 / RHS 1</strain>
    </source>
</reference>
<keyword evidence="7" id="KW-1185">Reference proteome</keyword>
<dbReference type="eggNOG" id="COG0437">
    <property type="taxonomic scope" value="Bacteria"/>
</dbReference>
<dbReference type="PANTHER" id="PTHR43177:SF3">
    <property type="entry name" value="PROTEIN NRFC HOMOLOG"/>
    <property type="match status" value="1"/>
</dbReference>
<dbReference type="PANTHER" id="PTHR43177">
    <property type="entry name" value="PROTEIN NRFC"/>
    <property type="match status" value="1"/>
</dbReference>
<evidence type="ECO:0000313" key="7">
    <source>
        <dbReference type="Proteomes" id="UP000002026"/>
    </source>
</evidence>
<dbReference type="Proteomes" id="UP000002026">
    <property type="component" value="Chromosome"/>
</dbReference>
<sequence>MTTKRLCMIIDTKRCIGCETCCMACKFENNLPNGTWWNRAMTQGGDHMDTPAGTFPNLTMDFLTVSCQHCDDPACAKACPTGATHKREDGLVVQDYDKCIGCRNCMIACPYTGVRTFNWEEPEFAVSHAVGGKGVQKHRRGVVEKCTFCYQRVDDGRLPACVANCPARARYFGDLNDPDSEVSKILRTRKYYQLLPEEGTHPSLYYLV</sequence>
<dbReference type="SUPFAM" id="SSF54862">
    <property type="entry name" value="4Fe-4S ferredoxins"/>
    <property type="match status" value="1"/>
</dbReference>
<keyword evidence="3" id="KW-0408">Iron</keyword>
<keyword evidence="4" id="KW-0411">Iron-sulfur</keyword>
<name>C7N1L7_SLAHD</name>
<feature type="domain" description="4Fe-4S ferredoxin-type" evidence="5">
    <location>
        <begin position="90"/>
        <end position="120"/>
    </location>
</feature>
<dbReference type="GO" id="GO:0046872">
    <property type="term" value="F:metal ion binding"/>
    <property type="evidence" value="ECO:0007669"/>
    <property type="project" value="UniProtKB-KW"/>
</dbReference>
<evidence type="ECO:0000313" key="6">
    <source>
        <dbReference type="EMBL" id="ACV21309.1"/>
    </source>
</evidence>
<dbReference type="Pfam" id="PF13247">
    <property type="entry name" value="Fer4_11"/>
    <property type="match status" value="2"/>
</dbReference>
<dbReference type="CDD" id="cd10551">
    <property type="entry name" value="PsrB"/>
    <property type="match status" value="1"/>
</dbReference>
<accession>C7N1L7</accession>
<dbReference type="InterPro" id="IPR050954">
    <property type="entry name" value="ET_IronSulfur_Cluster-Binding"/>
</dbReference>
<keyword evidence="1" id="KW-0004">4Fe-4S</keyword>
<organism evidence="6 7">
    <name type="scientific">Slackia heliotrinireducens (strain ATCC 29202 / DSM 20476 / NCTC 11029 / RHS 1)</name>
    <name type="common">Peptococcus heliotrinreducens</name>
    <dbReference type="NCBI Taxonomy" id="471855"/>
    <lineage>
        <taxon>Bacteria</taxon>
        <taxon>Bacillati</taxon>
        <taxon>Actinomycetota</taxon>
        <taxon>Coriobacteriia</taxon>
        <taxon>Eggerthellales</taxon>
        <taxon>Eggerthellaceae</taxon>
        <taxon>Slackia</taxon>
    </lineage>
</organism>
<dbReference type="STRING" id="471855.Shel_02410"/>
<dbReference type="EMBL" id="CP001684">
    <property type="protein sequence ID" value="ACV21309.1"/>
    <property type="molecule type" value="Genomic_DNA"/>
</dbReference>
<evidence type="ECO:0000259" key="5">
    <source>
        <dbReference type="PROSITE" id="PS51379"/>
    </source>
</evidence>
<protein>
    <submittedName>
        <fullName evidence="6">Fe-S-cluster-containing hydrogenase subunit</fullName>
    </submittedName>
</protein>
<keyword evidence="2" id="KW-0479">Metal-binding</keyword>
<evidence type="ECO:0000256" key="1">
    <source>
        <dbReference type="ARBA" id="ARBA00022485"/>
    </source>
</evidence>
<dbReference type="InterPro" id="IPR017896">
    <property type="entry name" value="4Fe4S_Fe-S-bd"/>
</dbReference>
<dbReference type="HOGENOM" id="CLU_043374_1_0_11"/>
<proteinExistence type="predicted"/>
<dbReference type="InterPro" id="IPR017900">
    <property type="entry name" value="4Fe4S_Fe_S_CS"/>
</dbReference>
<dbReference type="PROSITE" id="PS00198">
    <property type="entry name" value="4FE4S_FER_1"/>
    <property type="match status" value="1"/>
</dbReference>
<dbReference type="KEGG" id="shi:Shel_02410"/>
<dbReference type="PROSITE" id="PS51379">
    <property type="entry name" value="4FE4S_FER_2"/>
    <property type="match status" value="3"/>
</dbReference>
<evidence type="ECO:0000256" key="3">
    <source>
        <dbReference type="ARBA" id="ARBA00023004"/>
    </source>
</evidence>
<feature type="domain" description="4Fe-4S ferredoxin-type" evidence="5">
    <location>
        <begin position="6"/>
        <end position="35"/>
    </location>
</feature>
<dbReference type="Gene3D" id="3.30.70.20">
    <property type="match status" value="2"/>
</dbReference>